<evidence type="ECO:0000256" key="5">
    <source>
        <dbReference type="ARBA" id="ARBA00022989"/>
    </source>
</evidence>
<dbReference type="InterPro" id="IPR003370">
    <property type="entry name" value="Chromate_transpt"/>
</dbReference>
<organism evidence="8 9">
    <name type="scientific">Guillardia theta (strain CCMP2712)</name>
    <name type="common">Cryptophyte</name>
    <dbReference type="NCBI Taxonomy" id="905079"/>
    <lineage>
        <taxon>Eukaryota</taxon>
        <taxon>Cryptophyceae</taxon>
        <taxon>Pyrenomonadales</taxon>
        <taxon>Geminigeraceae</taxon>
        <taxon>Guillardia</taxon>
    </lineage>
</organism>
<feature type="transmembrane region" description="Helical" evidence="7">
    <location>
        <begin position="295"/>
        <end position="321"/>
    </location>
</feature>
<keyword evidence="9" id="KW-1185">Reference proteome</keyword>
<dbReference type="InterPro" id="IPR014047">
    <property type="entry name" value="Chr_Tranpt_l_chain"/>
</dbReference>
<comment type="similarity">
    <text evidence="2">Belongs to the chromate ion transporter (CHR) (TC 2.A.51) family.</text>
</comment>
<dbReference type="STRING" id="905079.L1IF90"/>
<keyword evidence="5 7" id="KW-1133">Transmembrane helix</keyword>
<reference evidence="9" key="2">
    <citation type="submission" date="2012-11" db="EMBL/GenBank/DDBJ databases">
        <authorList>
            <person name="Kuo A."/>
            <person name="Curtis B.A."/>
            <person name="Tanifuji G."/>
            <person name="Burki F."/>
            <person name="Gruber A."/>
            <person name="Irimia M."/>
            <person name="Maruyama S."/>
            <person name="Arias M.C."/>
            <person name="Ball S.G."/>
            <person name="Gile G.H."/>
            <person name="Hirakawa Y."/>
            <person name="Hopkins J.F."/>
            <person name="Rensing S.A."/>
            <person name="Schmutz J."/>
            <person name="Symeonidi A."/>
            <person name="Elias M."/>
            <person name="Eveleigh R.J."/>
            <person name="Herman E.K."/>
            <person name="Klute M.J."/>
            <person name="Nakayama T."/>
            <person name="Obornik M."/>
            <person name="Reyes-Prieto A."/>
            <person name="Armbrust E.V."/>
            <person name="Aves S.J."/>
            <person name="Beiko R.G."/>
            <person name="Coutinho P."/>
            <person name="Dacks J.B."/>
            <person name="Durnford D.G."/>
            <person name="Fast N.M."/>
            <person name="Green B.R."/>
            <person name="Grisdale C."/>
            <person name="Hempe F."/>
            <person name="Henrissat B."/>
            <person name="Hoppner M.P."/>
            <person name="Ishida K.-I."/>
            <person name="Kim E."/>
            <person name="Koreny L."/>
            <person name="Kroth P.G."/>
            <person name="Liu Y."/>
            <person name="Malik S.-B."/>
            <person name="Maier U.G."/>
            <person name="McRose D."/>
            <person name="Mock T."/>
            <person name="Neilson J.A."/>
            <person name="Onodera N.T."/>
            <person name="Poole A.M."/>
            <person name="Pritham E.J."/>
            <person name="Richards T.A."/>
            <person name="Rocap G."/>
            <person name="Roy S.W."/>
            <person name="Sarai C."/>
            <person name="Schaack S."/>
            <person name="Shirato S."/>
            <person name="Slamovits C.H."/>
            <person name="Spencer D.F."/>
            <person name="Suzuki S."/>
            <person name="Worden A.Z."/>
            <person name="Zauner S."/>
            <person name="Barry K."/>
            <person name="Bell C."/>
            <person name="Bharti A.K."/>
            <person name="Crow J.A."/>
            <person name="Grimwood J."/>
            <person name="Kramer R."/>
            <person name="Lindquist E."/>
            <person name="Lucas S."/>
            <person name="Salamov A."/>
            <person name="McFadden G.I."/>
            <person name="Lane C.E."/>
            <person name="Keeling P.J."/>
            <person name="Gray M.W."/>
            <person name="Grigoriev I.V."/>
            <person name="Archibald J.M."/>
        </authorList>
    </citation>
    <scope>NUCLEOTIDE SEQUENCE</scope>
    <source>
        <strain evidence="9">CCMP2712</strain>
    </source>
</reference>
<dbReference type="PANTHER" id="PTHR33567:SF3">
    <property type="entry name" value="CHROMATE ION TRANSPORTER (EUROFUNG)"/>
    <property type="match status" value="1"/>
</dbReference>
<sequence>MQGWTAFGGPAAHIALFQKIFIERLNWMSHSLFMELFALGQCLPGPTSTQVSFAIGVVKKGILGGLLSGMLFQYPGLLMMSVIGYAADQVDWQNGALKGFASGLGAVGVALVAGAALTLSQKTCPDRETRILNLIAAVLAYMFSSAWIFPSLIAFGGLVTLIRERTRRLEGGGRREERGDVTDRQVTGAILLIVWISVLVIAIVLRTSVIKYEGSGRVLWWFESFYRTGSIIFGGGQVVLPLLVQEVVHNPNVQSWMTEEQFLAGLGIAQAMPGPLFNIAAYLGALTASQAGVNAIVGVCATWFGLFGPGVLVIFGTLPFWGVFRKQPVYRRALPGMNAAAVGLIVAAVFSLYDKV</sequence>
<name>A0A0C3SSE1_GUITC</name>
<feature type="transmembrane region" description="Helical" evidence="7">
    <location>
        <begin position="131"/>
        <end position="162"/>
    </location>
</feature>
<keyword evidence="4 7" id="KW-0812">Transmembrane</keyword>
<accession>A0A0C3SSE1</accession>
<comment type="subcellular location">
    <subcellularLocation>
        <location evidence="1">Cell membrane</location>
        <topology evidence="1">Multi-pass membrane protein</topology>
    </subcellularLocation>
</comment>
<evidence type="ECO:0000313" key="9">
    <source>
        <dbReference type="Proteomes" id="UP000011087"/>
    </source>
</evidence>
<evidence type="ECO:0000256" key="2">
    <source>
        <dbReference type="ARBA" id="ARBA00005262"/>
    </source>
</evidence>
<keyword evidence="6 7" id="KW-0472">Membrane</keyword>
<dbReference type="Proteomes" id="UP000011087">
    <property type="component" value="Unassembled WGS sequence"/>
</dbReference>
<evidence type="ECO:0000313" key="8">
    <source>
        <dbReference type="EnsemblProtists" id="EKX34579"/>
    </source>
</evidence>
<dbReference type="Pfam" id="PF02417">
    <property type="entry name" value="Chromate_transp"/>
    <property type="match status" value="2"/>
</dbReference>
<dbReference type="eggNOG" id="ENOG502QRJG">
    <property type="taxonomic scope" value="Eukaryota"/>
</dbReference>
<dbReference type="PaxDb" id="55529-EKX34579"/>
<reference evidence="9" key="1">
    <citation type="journal article" date="2012" name="Nature">
        <title>Algal genomes reveal evolutionary mosaicism and the fate of nucleomorphs.</title>
        <authorList>
            <consortium name="DOE Joint Genome Institute"/>
            <person name="Curtis B.A."/>
            <person name="Tanifuji G."/>
            <person name="Burki F."/>
            <person name="Gruber A."/>
            <person name="Irimia M."/>
            <person name="Maruyama S."/>
            <person name="Arias M.C."/>
            <person name="Ball S.G."/>
            <person name="Gile G.H."/>
            <person name="Hirakawa Y."/>
            <person name="Hopkins J.F."/>
            <person name="Kuo A."/>
            <person name="Rensing S.A."/>
            <person name="Schmutz J."/>
            <person name="Symeonidi A."/>
            <person name="Elias M."/>
            <person name="Eveleigh R.J."/>
            <person name="Herman E.K."/>
            <person name="Klute M.J."/>
            <person name="Nakayama T."/>
            <person name="Obornik M."/>
            <person name="Reyes-Prieto A."/>
            <person name="Armbrust E.V."/>
            <person name="Aves S.J."/>
            <person name="Beiko R.G."/>
            <person name="Coutinho P."/>
            <person name="Dacks J.B."/>
            <person name="Durnford D.G."/>
            <person name="Fast N.M."/>
            <person name="Green B.R."/>
            <person name="Grisdale C.J."/>
            <person name="Hempel F."/>
            <person name="Henrissat B."/>
            <person name="Hoppner M.P."/>
            <person name="Ishida K."/>
            <person name="Kim E."/>
            <person name="Koreny L."/>
            <person name="Kroth P.G."/>
            <person name="Liu Y."/>
            <person name="Malik S.B."/>
            <person name="Maier U.G."/>
            <person name="McRose D."/>
            <person name="Mock T."/>
            <person name="Neilson J.A."/>
            <person name="Onodera N.T."/>
            <person name="Poole A.M."/>
            <person name="Pritham E.J."/>
            <person name="Richards T.A."/>
            <person name="Rocap G."/>
            <person name="Roy S.W."/>
            <person name="Sarai C."/>
            <person name="Schaack S."/>
            <person name="Shirato S."/>
            <person name="Slamovits C.H."/>
            <person name="Spencer D.F."/>
            <person name="Suzuki S."/>
            <person name="Worden A.Z."/>
            <person name="Zauner S."/>
            <person name="Barry K."/>
            <person name="Bell C."/>
            <person name="Bharti A.K."/>
            <person name="Crow J.A."/>
            <person name="Grimwood J."/>
            <person name="Kramer R."/>
            <person name="Lindquist E."/>
            <person name="Lucas S."/>
            <person name="Salamov A."/>
            <person name="McFadden G.I."/>
            <person name="Lane C.E."/>
            <person name="Keeling P.J."/>
            <person name="Gray M.W."/>
            <person name="Grigoriev I.V."/>
            <person name="Archibald J.M."/>
        </authorList>
    </citation>
    <scope>NUCLEOTIDE SEQUENCE</scope>
    <source>
        <strain evidence="9">CCMP2712</strain>
    </source>
</reference>
<dbReference type="HOGENOM" id="CLU_018106_0_1_1"/>
<dbReference type="OrthoDB" id="2160638at2759"/>
<dbReference type="PANTHER" id="PTHR33567">
    <property type="entry name" value="CHROMATE ION TRANSPORTER (EUROFUNG)"/>
    <property type="match status" value="1"/>
</dbReference>
<evidence type="ECO:0000256" key="6">
    <source>
        <dbReference type="ARBA" id="ARBA00023136"/>
    </source>
</evidence>
<feature type="transmembrane region" description="Helical" evidence="7">
    <location>
        <begin position="264"/>
        <end position="283"/>
    </location>
</feature>
<evidence type="ECO:0000256" key="3">
    <source>
        <dbReference type="ARBA" id="ARBA00022475"/>
    </source>
</evidence>
<protein>
    <recommendedName>
        <fullName evidence="10">Chromate transporter</fullName>
    </recommendedName>
</protein>
<feature type="transmembrane region" description="Helical" evidence="7">
    <location>
        <begin position="333"/>
        <end position="353"/>
    </location>
</feature>
<dbReference type="EnsemblProtists" id="EKX34579">
    <property type="protein sequence ID" value="EKX34579"/>
    <property type="gene ID" value="GUITHDRAFT_48605"/>
</dbReference>
<keyword evidence="3" id="KW-1003">Cell membrane</keyword>
<dbReference type="PIRSF" id="PIRSF004810">
    <property type="entry name" value="ChrA"/>
    <property type="match status" value="1"/>
</dbReference>
<feature type="transmembrane region" description="Helical" evidence="7">
    <location>
        <begin position="62"/>
        <end position="87"/>
    </location>
</feature>
<proteinExistence type="inferred from homology"/>
<feature type="transmembrane region" description="Helical" evidence="7">
    <location>
        <begin position="225"/>
        <end position="244"/>
    </location>
</feature>
<evidence type="ECO:0000256" key="1">
    <source>
        <dbReference type="ARBA" id="ARBA00004651"/>
    </source>
</evidence>
<reference evidence="8" key="3">
    <citation type="submission" date="2016-03" db="UniProtKB">
        <authorList>
            <consortium name="EnsemblProtists"/>
        </authorList>
    </citation>
    <scope>IDENTIFICATION</scope>
</reference>
<evidence type="ECO:0000256" key="7">
    <source>
        <dbReference type="SAM" id="Phobius"/>
    </source>
</evidence>
<evidence type="ECO:0000256" key="4">
    <source>
        <dbReference type="ARBA" id="ARBA00022692"/>
    </source>
</evidence>
<dbReference type="OMA" id="VWGMART"/>
<feature type="transmembrane region" description="Helical" evidence="7">
    <location>
        <begin position="99"/>
        <end position="119"/>
    </location>
</feature>
<evidence type="ECO:0008006" key="10">
    <source>
        <dbReference type="Google" id="ProtNLM"/>
    </source>
</evidence>
<dbReference type="NCBIfam" id="TIGR00937">
    <property type="entry name" value="2A51"/>
    <property type="match status" value="1"/>
</dbReference>
<feature type="transmembrane region" description="Helical" evidence="7">
    <location>
        <begin position="186"/>
        <end position="205"/>
    </location>
</feature>